<dbReference type="RefSeq" id="WP_086898729.1">
    <property type="nucleotide sequence ID" value="NZ_JOOZ01000136.1"/>
</dbReference>
<dbReference type="AlphaFoldDB" id="A0A252EEF4"/>
<comment type="caution">
    <text evidence="4">The sequence shown here is derived from an EMBL/GenBank/DDBJ whole genome shotgun (WGS) entry which is preliminary data.</text>
</comment>
<dbReference type="InterPro" id="IPR036388">
    <property type="entry name" value="WH-like_DNA-bd_sf"/>
</dbReference>
<dbReference type="EMBL" id="JOOZ01000136">
    <property type="protein sequence ID" value="OUL64672.1"/>
    <property type="molecule type" value="Genomic_DNA"/>
</dbReference>
<name>A0A252EEF4_9PROT</name>
<evidence type="ECO:0000256" key="2">
    <source>
        <dbReference type="ARBA" id="ARBA00023163"/>
    </source>
</evidence>
<dbReference type="GO" id="GO:0003677">
    <property type="term" value="F:DNA binding"/>
    <property type="evidence" value="ECO:0007669"/>
    <property type="project" value="InterPro"/>
</dbReference>
<dbReference type="PROSITE" id="PS51077">
    <property type="entry name" value="HTH_ICLR"/>
    <property type="match status" value="1"/>
</dbReference>
<dbReference type="InterPro" id="IPR005471">
    <property type="entry name" value="Tscrpt_reg_IclR_N"/>
</dbReference>
<evidence type="ECO:0000256" key="1">
    <source>
        <dbReference type="ARBA" id="ARBA00023015"/>
    </source>
</evidence>
<evidence type="ECO:0000313" key="4">
    <source>
        <dbReference type="EMBL" id="OUL64672.1"/>
    </source>
</evidence>
<organism evidence="4 5">
    <name type="scientific">Acetobacter senegalensis</name>
    <dbReference type="NCBI Taxonomy" id="446692"/>
    <lineage>
        <taxon>Bacteria</taxon>
        <taxon>Pseudomonadati</taxon>
        <taxon>Pseudomonadota</taxon>
        <taxon>Alphaproteobacteria</taxon>
        <taxon>Acetobacterales</taxon>
        <taxon>Acetobacteraceae</taxon>
        <taxon>Acetobacter</taxon>
    </lineage>
</organism>
<dbReference type="PANTHER" id="PTHR30136:SF24">
    <property type="entry name" value="HTH-TYPE TRANSCRIPTIONAL REPRESSOR ALLR"/>
    <property type="match status" value="1"/>
</dbReference>
<protein>
    <recommendedName>
        <fullName evidence="3">HTH iclR-type domain-containing protein</fullName>
    </recommendedName>
</protein>
<dbReference type="InterPro" id="IPR029016">
    <property type="entry name" value="GAF-like_dom_sf"/>
</dbReference>
<dbReference type="SUPFAM" id="SSF55781">
    <property type="entry name" value="GAF domain-like"/>
    <property type="match status" value="1"/>
</dbReference>
<dbReference type="InterPro" id="IPR050707">
    <property type="entry name" value="HTH_MetabolicPath_Reg"/>
</dbReference>
<dbReference type="SUPFAM" id="SSF46785">
    <property type="entry name" value="Winged helix' DNA-binding domain"/>
    <property type="match status" value="1"/>
</dbReference>
<dbReference type="InterPro" id="IPR036390">
    <property type="entry name" value="WH_DNA-bd_sf"/>
</dbReference>
<dbReference type="GO" id="GO:0003700">
    <property type="term" value="F:DNA-binding transcription factor activity"/>
    <property type="evidence" value="ECO:0007669"/>
    <property type="project" value="TreeGrafter"/>
</dbReference>
<sequence>MAIIQSVSRALAILESLATQDQGFKLSELAGALELEVSTCHNLLKTLVTRGYVIRDGVTRNYKIAGKFGQPTSLGIHDLNLLEDIACIARDYSRTPGFNTYIALPELHLVRYANSFVDGHNDPRNTAFYSESIGIHSASAILFLAHIRVMRCHADLRGLLSTPAVQARLASAEAKGYALDLGYSVADVHGVASPVWQHGEVVAAVGLYGSRRLLDRKKLEQHGWILMRRLQEIVGNNIRLPSRRDGEVGD</sequence>
<dbReference type="Pfam" id="PF09339">
    <property type="entry name" value="HTH_IclR"/>
    <property type="match status" value="1"/>
</dbReference>
<reference evidence="4 5" key="1">
    <citation type="submission" date="2014-06" db="EMBL/GenBank/DDBJ databases">
        <authorList>
            <person name="Ju J."/>
            <person name="Zhang J."/>
        </authorList>
    </citation>
    <scope>NUCLEOTIDE SEQUENCE [LARGE SCALE GENOMIC DNA]</scope>
    <source>
        <strain evidence="4">DmL_050</strain>
    </source>
</reference>
<gene>
    <name evidence="4" type="ORF">HK16_02585</name>
</gene>
<dbReference type="SMART" id="SM00346">
    <property type="entry name" value="HTH_ICLR"/>
    <property type="match status" value="1"/>
</dbReference>
<evidence type="ECO:0000313" key="5">
    <source>
        <dbReference type="Proteomes" id="UP000195072"/>
    </source>
</evidence>
<dbReference type="Proteomes" id="UP000195072">
    <property type="component" value="Unassembled WGS sequence"/>
</dbReference>
<accession>A0A252EEF4</accession>
<feature type="domain" description="HTH iclR-type" evidence="3">
    <location>
        <begin position="4"/>
        <end position="66"/>
    </location>
</feature>
<dbReference type="PANTHER" id="PTHR30136">
    <property type="entry name" value="HELIX-TURN-HELIX TRANSCRIPTIONAL REGULATOR, ICLR FAMILY"/>
    <property type="match status" value="1"/>
</dbReference>
<keyword evidence="1" id="KW-0805">Transcription regulation</keyword>
<keyword evidence="2" id="KW-0804">Transcription</keyword>
<dbReference type="Gene3D" id="1.10.10.10">
    <property type="entry name" value="Winged helix-like DNA-binding domain superfamily/Winged helix DNA-binding domain"/>
    <property type="match status" value="1"/>
</dbReference>
<dbReference type="Gene3D" id="3.30.450.40">
    <property type="match status" value="1"/>
</dbReference>
<evidence type="ECO:0000259" key="3">
    <source>
        <dbReference type="PROSITE" id="PS51077"/>
    </source>
</evidence>
<dbReference type="GO" id="GO:0045892">
    <property type="term" value="P:negative regulation of DNA-templated transcription"/>
    <property type="evidence" value="ECO:0007669"/>
    <property type="project" value="TreeGrafter"/>
</dbReference>
<proteinExistence type="predicted"/>